<evidence type="ECO:0000256" key="3">
    <source>
        <dbReference type="SAM" id="MobiDB-lite"/>
    </source>
</evidence>
<dbReference type="InterPro" id="IPR050984">
    <property type="entry name" value="Gfo/Idh/MocA_domain"/>
</dbReference>
<accession>A0A917PAZ6</accession>
<dbReference type="PRINTS" id="PR01775">
    <property type="entry name" value="GLFROXRDTASE"/>
</dbReference>
<dbReference type="RefSeq" id="WP_229670813.1">
    <property type="nucleotide sequence ID" value="NZ_BMOE01000003.1"/>
</dbReference>
<dbReference type="Gene3D" id="3.30.360.10">
    <property type="entry name" value="Dihydrodipicolinate Reductase, domain 2"/>
    <property type="match status" value="1"/>
</dbReference>
<dbReference type="SUPFAM" id="SSF51735">
    <property type="entry name" value="NAD(P)-binding Rossmann-fold domains"/>
    <property type="match status" value="1"/>
</dbReference>
<comment type="caution">
    <text evidence="6">The sequence shown here is derived from an EMBL/GenBank/DDBJ whole genome shotgun (WGS) entry which is preliminary data.</text>
</comment>
<dbReference type="InterPro" id="IPR008354">
    <property type="entry name" value="Glc-Fru_OxRdtase_bac"/>
</dbReference>
<evidence type="ECO:0000313" key="6">
    <source>
        <dbReference type="EMBL" id="GGJ69032.1"/>
    </source>
</evidence>
<dbReference type="AlphaFoldDB" id="A0A917PAZ6"/>
<keyword evidence="2" id="KW-0560">Oxidoreductase</keyword>
<evidence type="ECO:0000256" key="2">
    <source>
        <dbReference type="ARBA" id="ARBA00023002"/>
    </source>
</evidence>
<reference evidence="6" key="1">
    <citation type="journal article" date="2014" name="Int. J. Syst. Evol. Microbiol.">
        <title>Complete genome sequence of Corynebacterium casei LMG S-19264T (=DSM 44701T), isolated from a smear-ripened cheese.</title>
        <authorList>
            <consortium name="US DOE Joint Genome Institute (JGI-PGF)"/>
            <person name="Walter F."/>
            <person name="Albersmeier A."/>
            <person name="Kalinowski J."/>
            <person name="Ruckert C."/>
        </authorList>
    </citation>
    <scope>NUCLEOTIDE SEQUENCE</scope>
    <source>
        <strain evidence="6">JCM 14371</strain>
    </source>
</reference>
<gene>
    <name evidence="6" type="ORF">GCM10008939_11870</name>
</gene>
<evidence type="ECO:0000256" key="1">
    <source>
        <dbReference type="ARBA" id="ARBA00010928"/>
    </source>
</evidence>
<dbReference type="SUPFAM" id="SSF55347">
    <property type="entry name" value="Glyceraldehyde-3-phosphate dehydrogenase-like, C-terminal domain"/>
    <property type="match status" value="1"/>
</dbReference>
<feature type="compositionally biased region" description="Basic and acidic residues" evidence="3">
    <location>
        <begin position="346"/>
        <end position="357"/>
    </location>
</feature>
<organism evidence="6 7">
    <name type="scientific">Deinococcus aquiradiocola</name>
    <dbReference type="NCBI Taxonomy" id="393059"/>
    <lineage>
        <taxon>Bacteria</taxon>
        <taxon>Thermotogati</taxon>
        <taxon>Deinococcota</taxon>
        <taxon>Deinococci</taxon>
        <taxon>Deinococcales</taxon>
        <taxon>Deinococcaceae</taxon>
        <taxon>Deinococcus</taxon>
    </lineage>
</organism>
<feature type="domain" description="GFO/IDH/MocA-like oxidoreductase" evidence="5">
    <location>
        <begin position="151"/>
        <end position="272"/>
    </location>
</feature>
<dbReference type="Proteomes" id="UP000635726">
    <property type="component" value="Unassembled WGS sequence"/>
</dbReference>
<dbReference type="PANTHER" id="PTHR22604:SF105">
    <property type="entry name" value="TRANS-1,2-DIHYDROBENZENE-1,2-DIOL DEHYDROGENASE"/>
    <property type="match status" value="1"/>
</dbReference>
<name>A0A917PAZ6_9DEIO</name>
<dbReference type="PANTHER" id="PTHR22604">
    <property type="entry name" value="OXIDOREDUCTASES"/>
    <property type="match status" value="1"/>
</dbReference>
<dbReference type="InterPro" id="IPR036291">
    <property type="entry name" value="NAD(P)-bd_dom_sf"/>
</dbReference>
<dbReference type="Pfam" id="PF01408">
    <property type="entry name" value="GFO_IDH_MocA"/>
    <property type="match status" value="1"/>
</dbReference>
<reference evidence="6" key="2">
    <citation type="submission" date="2020-09" db="EMBL/GenBank/DDBJ databases">
        <authorList>
            <person name="Sun Q."/>
            <person name="Ohkuma M."/>
        </authorList>
    </citation>
    <scope>NUCLEOTIDE SEQUENCE</scope>
    <source>
        <strain evidence="6">JCM 14371</strain>
    </source>
</reference>
<dbReference type="InterPro" id="IPR000683">
    <property type="entry name" value="Gfo/Idh/MocA-like_OxRdtase_N"/>
</dbReference>
<keyword evidence="7" id="KW-1185">Reference proteome</keyword>
<dbReference type="EMBL" id="BMOE01000003">
    <property type="protein sequence ID" value="GGJ69032.1"/>
    <property type="molecule type" value="Genomic_DNA"/>
</dbReference>
<dbReference type="InterPro" id="IPR055170">
    <property type="entry name" value="GFO_IDH_MocA-like_dom"/>
</dbReference>
<evidence type="ECO:0000259" key="5">
    <source>
        <dbReference type="Pfam" id="PF22725"/>
    </source>
</evidence>
<comment type="similarity">
    <text evidence="1">Belongs to the Gfo/Idh/MocA family.</text>
</comment>
<feature type="region of interest" description="Disordered" evidence="3">
    <location>
        <begin position="346"/>
        <end position="372"/>
    </location>
</feature>
<protein>
    <submittedName>
        <fullName evidence="6">Glucose-fructose oxidoreductase</fullName>
    </submittedName>
</protein>
<feature type="domain" description="Gfo/Idh/MocA-like oxidoreductase N-terminal" evidence="4">
    <location>
        <begin position="20"/>
        <end position="142"/>
    </location>
</feature>
<evidence type="ECO:0000259" key="4">
    <source>
        <dbReference type="Pfam" id="PF01408"/>
    </source>
</evidence>
<dbReference type="GO" id="GO:0016491">
    <property type="term" value="F:oxidoreductase activity"/>
    <property type="evidence" value="ECO:0007669"/>
    <property type="project" value="UniProtKB-KW"/>
</dbReference>
<dbReference type="GO" id="GO:0000166">
    <property type="term" value="F:nucleotide binding"/>
    <property type="evidence" value="ECO:0007669"/>
    <property type="project" value="InterPro"/>
</dbReference>
<dbReference type="Pfam" id="PF22725">
    <property type="entry name" value="GFO_IDH_MocA_C3"/>
    <property type="match status" value="1"/>
</dbReference>
<proteinExistence type="inferred from homology"/>
<dbReference type="Gene3D" id="3.40.50.720">
    <property type="entry name" value="NAD(P)-binding Rossmann-like Domain"/>
    <property type="match status" value="1"/>
</dbReference>
<evidence type="ECO:0000313" key="7">
    <source>
        <dbReference type="Proteomes" id="UP000635726"/>
    </source>
</evidence>
<sequence>MTPLNTDARLKILPPDERVGYAVIGLGDLTSQELYPAFHLSGQSRLAALVSGDRDKATQQARQLGLRDDDVYTYDELERLKDRPDVQAVFIVLPNAQHREFTERAAAIGKHVLCEKPLSVSVQDAQAMVDACQNAGVLLMTAYRIQYTPHHQAARDLMRDGTLGRVKLIEATDVQVEPDEGQWRLKRDMAGGGSLLDVGLYCLNTARYLTGEEPTEVFAYTHSTPGDPRFTEVEESVSFVLRFPSGIIANSFCSYGASRQRSVRVMGEDAHLTLDPAFDYTNLRLRVGTEDAVREHLIREVDQFALELDHFSHCVLTGETPFTPGEEGLQDQVIMEAIYRSAREGRPVRLDRHEGQDVFRGTPPRPTERERS</sequence>